<reference evidence="6 7" key="1">
    <citation type="submission" date="2020-04" db="EMBL/GenBank/DDBJ databases">
        <authorList>
            <person name="Klaysubun C."/>
            <person name="Duangmal K."/>
            <person name="Lipun K."/>
        </authorList>
    </citation>
    <scope>NUCLEOTIDE SEQUENCE [LARGE SCALE GENOMIC DNA]</scope>
    <source>
        <strain evidence="6 7">JCM 11839</strain>
    </source>
</reference>
<dbReference type="CDD" id="cd17535">
    <property type="entry name" value="REC_NarL-like"/>
    <property type="match status" value="1"/>
</dbReference>
<dbReference type="SUPFAM" id="SSF46894">
    <property type="entry name" value="C-terminal effector domain of the bipartite response regulators"/>
    <property type="match status" value="1"/>
</dbReference>
<evidence type="ECO:0000256" key="1">
    <source>
        <dbReference type="ARBA" id="ARBA00022553"/>
    </source>
</evidence>
<dbReference type="InterPro" id="IPR001789">
    <property type="entry name" value="Sig_transdc_resp-reg_receiver"/>
</dbReference>
<dbReference type="SUPFAM" id="SSF52172">
    <property type="entry name" value="CheY-like"/>
    <property type="match status" value="1"/>
</dbReference>
<dbReference type="InterPro" id="IPR011006">
    <property type="entry name" value="CheY-like_superfamily"/>
</dbReference>
<dbReference type="EMBL" id="JAAXKY010000295">
    <property type="protein sequence ID" value="NMH82694.1"/>
    <property type="molecule type" value="Genomic_DNA"/>
</dbReference>
<evidence type="ECO:0000259" key="4">
    <source>
        <dbReference type="PROSITE" id="PS50043"/>
    </source>
</evidence>
<proteinExistence type="predicted"/>
<keyword evidence="2" id="KW-0238">DNA-binding</keyword>
<keyword evidence="1 3" id="KW-0597">Phosphoprotein</keyword>
<evidence type="ECO:0000256" key="2">
    <source>
        <dbReference type="ARBA" id="ARBA00023125"/>
    </source>
</evidence>
<dbReference type="PROSITE" id="PS50043">
    <property type="entry name" value="HTH_LUXR_2"/>
    <property type="match status" value="1"/>
</dbReference>
<dbReference type="InterPro" id="IPR039420">
    <property type="entry name" value="WalR-like"/>
</dbReference>
<dbReference type="PANTHER" id="PTHR43214">
    <property type="entry name" value="TWO-COMPONENT RESPONSE REGULATOR"/>
    <property type="match status" value="1"/>
</dbReference>
<dbReference type="Pfam" id="PF00072">
    <property type="entry name" value="Response_reg"/>
    <property type="match status" value="1"/>
</dbReference>
<dbReference type="Pfam" id="PF00196">
    <property type="entry name" value="GerE"/>
    <property type="match status" value="1"/>
</dbReference>
<organism evidence="6 7">
    <name type="scientific">Pseudonocardia xinjiangensis</name>
    <dbReference type="NCBI Taxonomy" id="75289"/>
    <lineage>
        <taxon>Bacteria</taxon>
        <taxon>Bacillati</taxon>
        <taxon>Actinomycetota</taxon>
        <taxon>Actinomycetes</taxon>
        <taxon>Pseudonocardiales</taxon>
        <taxon>Pseudonocardiaceae</taxon>
        <taxon>Pseudonocardia</taxon>
    </lineage>
</organism>
<protein>
    <submittedName>
        <fullName evidence="6">Response regulator transcription factor</fullName>
    </submittedName>
</protein>
<name>A0ABX1RSU9_9PSEU</name>
<dbReference type="SMART" id="SM00421">
    <property type="entry name" value="HTH_LUXR"/>
    <property type="match status" value="1"/>
</dbReference>
<accession>A0ABX1RSU9</accession>
<dbReference type="PRINTS" id="PR00038">
    <property type="entry name" value="HTHLUXR"/>
</dbReference>
<dbReference type="InterPro" id="IPR000792">
    <property type="entry name" value="Tscrpt_reg_LuxR_C"/>
</dbReference>
<evidence type="ECO:0000313" key="6">
    <source>
        <dbReference type="EMBL" id="NMH82694.1"/>
    </source>
</evidence>
<dbReference type="InterPro" id="IPR058245">
    <property type="entry name" value="NreC/VraR/RcsB-like_REC"/>
</dbReference>
<dbReference type="Proteomes" id="UP001296706">
    <property type="component" value="Unassembled WGS sequence"/>
</dbReference>
<feature type="domain" description="Response regulatory" evidence="5">
    <location>
        <begin position="10"/>
        <end position="131"/>
    </location>
</feature>
<evidence type="ECO:0000313" key="7">
    <source>
        <dbReference type="Proteomes" id="UP001296706"/>
    </source>
</evidence>
<sequence length="222" mass="23770">MTTPSRARIGVLVVDDHAVVRRGVAAYLEVLDDVSVVGEAVDGEDALAVLSDLSAHGRLPDVVLTDLQMPRLDGVAATREIGLRFPEVRVVVLTSFGESERVHAALKQGAAGYLLKDAGPDEVAAALHAAARGEVFLDVTVARRLTEELRTPRIGLGSLTAREREILVLVADGLSNREIADRLVIRERTARTHVSNLLGKLGLTSRTQAALVAVREGLVEPR</sequence>
<dbReference type="PANTHER" id="PTHR43214:SF43">
    <property type="entry name" value="TWO-COMPONENT RESPONSE REGULATOR"/>
    <property type="match status" value="1"/>
</dbReference>
<evidence type="ECO:0000259" key="5">
    <source>
        <dbReference type="PROSITE" id="PS50110"/>
    </source>
</evidence>
<feature type="modified residue" description="4-aspartylphosphate" evidence="3">
    <location>
        <position position="66"/>
    </location>
</feature>
<dbReference type="InterPro" id="IPR016032">
    <property type="entry name" value="Sig_transdc_resp-reg_C-effctor"/>
</dbReference>
<keyword evidence="7" id="KW-1185">Reference proteome</keyword>
<dbReference type="CDD" id="cd06170">
    <property type="entry name" value="LuxR_C_like"/>
    <property type="match status" value="1"/>
</dbReference>
<comment type="caution">
    <text evidence="6">The sequence shown here is derived from an EMBL/GenBank/DDBJ whole genome shotgun (WGS) entry which is preliminary data.</text>
</comment>
<gene>
    <name evidence="6" type="ORF">HF577_37135</name>
</gene>
<dbReference type="Gene3D" id="3.40.50.2300">
    <property type="match status" value="1"/>
</dbReference>
<feature type="domain" description="HTH luxR-type" evidence="4">
    <location>
        <begin position="152"/>
        <end position="217"/>
    </location>
</feature>
<dbReference type="PROSITE" id="PS50110">
    <property type="entry name" value="RESPONSE_REGULATORY"/>
    <property type="match status" value="1"/>
</dbReference>
<evidence type="ECO:0000256" key="3">
    <source>
        <dbReference type="PROSITE-ProRule" id="PRU00169"/>
    </source>
</evidence>
<dbReference type="RefSeq" id="WP_169400673.1">
    <property type="nucleotide sequence ID" value="NZ_BAAAJH010000001.1"/>
</dbReference>
<dbReference type="SMART" id="SM00448">
    <property type="entry name" value="REC"/>
    <property type="match status" value="1"/>
</dbReference>